<evidence type="ECO:0008006" key="4">
    <source>
        <dbReference type="Google" id="ProtNLM"/>
    </source>
</evidence>
<comment type="caution">
    <text evidence="2">The sequence shown here is derived from an EMBL/GenBank/DDBJ whole genome shotgun (WGS) entry which is preliminary data.</text>
</comment>
<dbReference type="EMBL" id="JAVRQU010000016">
    <property type="protein sequence ID" value="KAK5693946.1"/>
    <property type="molecule type" value="Genomic_DNA"/>
</dbReference>
<evidence type="ECO:0000256" key="1">
    <source>
        <dbReference type="SAM" id="MobiDB-lite"/>
    </source>
</evidence>
<accession>A0AAN7ZRQ7</accession>
<name>A0AAN7ZRQ7_9PEZI</name>
<evidence type="ECO:0000313" key="2">
    <source>
        <dbReference type="EMBL" id="KAK5693946.1"/>
    </source>
</evidence>
<reference evidence="2" key="1">
    <citation type="submission" date="2023-08" db="EMBL/GenBank/DDBJ databases">
        <title>Black Yeasts Isolated from many extreme environments.</title>
        <authorList>
            <person name="Coleine C."/>
            <person name="Stajich J.E."/>
            <person name="Selbmann L."/>
        </authorList>
    </citation>
    <scope>NUCLEOTIDE SEQUENCE</scope>
    <source>
        <strain evidence="2">CCFEE 5810</strain>
    </source>
</reference>
<protein>
    <recommendedName>
        <fullName evidence="4">F-box domain-containing protein</fullName>
    </recommendedName>
</protein>
<feature type="region of interest" description="Disordered" evidence="1">
    <location>
        <begin position="331"/>
        <end position="356"/>
    </location>
</feature>
<evidence type="ECO:0000313" key="3">
    <source>
        <dbReference type="Proteomes" id="UP001310594"/>
    </source>
</evidence>
<organism evidence="2 3">
    <name type="scientific">Elasticomyces elasticus</name>
    <dbReference type="NCBI Taxonomy" id="574655"/>
    <lineage>
        <taxon>Eukaryota</taxon>
        <taxon>Fungi</taxon>
        <taxon>Dikarya</taxon>
        <taxon>Ascomycota</taxon>
        <taxon>Pezizomycotina</taxon>
        <taxon>Dothideomycetes</taxon>
        <taxon>Dothideomycetidae</taxon>
        <taxon>Mycosphaerellales</taxon>
        <taxon>Teratosphaeriaceae</taxon>
        <taxon>Elasticomyces</taxon>
    </lineage>
</organism>
<gene>
    <name evidence="2" type="ORF">LTR97_009563</name>
</gene>
<dbReference type="AlphaFoldDB" id="A0AAN7ZRQ7"/>
<dbReference type="Proteomes" id="UP001310594">
    <property type="component" value="Unassembled WGS sequence"/>
</dbReference>
<proteinExistence type="predicted"/>
<sequence length="356" mass="39850">MLDLPPELIELIALAVLPDDLLALRQTCHTIRDGVQHTFVQTNFTEKTFLLPCAKSMQALVDISKHNTFRKAIKKINFVVQWLRSSQPEQLLLAQRKDTHSREQRAQTRDLIRRHEQAYSEQRRYYSHSDWSFALEEALQNFSESPGSISIEFANAWTARASACGTRRLKRLSADPTLTIGPIPDAHGATFLRTIVRGLCPISNFAATGLVWGLDLPLKLIKVDPGPQPTPTLFAGLRALDIFVDHQCWQHGAAEDVQRVFGFFGGARTVEHLTLRTISPTSTDTFDGFANTAHELTLKHVEANDIDPLIFDEIMDPARVQLNQAVPSITFSEPDRDEQDEDHAVIGGLPDGLEEA</sequence>